<reference evidence="5 6" key="1">
    <citation type="submission" date="2016-03" db="EMBL/GenBank/DDBJ databases">
        <authorList>
            <person name="Ploux O."/>
        </authorList>
    </citation>
    <scope>NUCLEOTIDE SEQUENCE [LARGE SCALE GENOMIC DNA]</scope>
    <source>
        <strain evidence="5 6">URUG2</strain>
    </source>
</reference>
<feature type="region of interest" description="Disordered" evidence="3">
    <location>
        <begin position="42"/>
        <end position="75"/>
    </location>
</feature>
<dbReference type="CDD" id="cd22887">
    <property type="entry name" value="Atg16_CCD"/>
    <property type="match status" value="1"/>
</dbReference>
<name>A0A2D3V990_9PEZI</name>
<feature type="compositionally biased region" description="Low complexity" evidence="3">
    <location>
        <begin position="42"/>
        <end position="64"/>
    </location>
</feature>
<dbReference type="OrthoDB" id="8949486at2759"/>
<feature type="coiled-coil region" evidence="2">
    <location>
        <begin position="124"/>
        <end position="186"/>
    </location>
</feature>
<gene>
    <name evidence="5" type="ORF">RCC_09204</name>
</gene>
<dbReference type="EMBL" id="FJUY01000017">
    <property type="protein sequence ID" value="CZT23490.1"/>
    <property type="molecule type" value="Genomic_DNA"/>
</dbReference>
<dbReference type="Pfam" id="PF08614">
    <property type="entry name" value="ATG16"/>
    <property type="match status" value="1"/>
</dbReference>
<keyword evidence="6" id="KW-1185">Reference proteome</keyword>
<dbReference type="Proteomes" id="UP000225277">
    <property type="component" value="Unassembled WGS sequence"/>
</dbReference>
<evidence type="ECO:0000256" key="2">
    <source>
        <dbReference type="SAM" id="Coils"/>
    </source>
</evidence>
<keyword evidence="2" id="KW-0175">Coiled coil</keyword>
<proteinExistence type="inferred from homology"/>
<feature type="domain" description="Autophagy-related protein 16" evidence="4">
    <location>
        <begin position="7"/>
        <end position="199"/>
    </location>
</feature>
<sequence length="205" mass="23466">MTDWFDQYSAALDLRDVREQAHKPYIDAYARLADRMAAAATQPLPSANPTTSSPAPPSRSTTPRSKPKDDSPALEQNPQDLISALRHDLSTTQKARALLETRVSDLTHSLSQLQLQSRQSTSEITLLTKQKLETERKLRDVQEEIRGKGDLVERAQDEMVALSLQLNMAEQRSEKLVRENKELVERWMKRMGEEVERVNRDSKWE</sequence>
<evidence type="ECO:0000256" key="3">
    <source>
        <dbReference type="SAM" id="MobiDB-lite"/>
    </source>
</evidence>
<dbReference type="STRING" id="112498.A0A2D3V990"/>
<dbReference type="GeneID" id="35604276"/>
<evidence type="ECO:0000259" key="4">
    <source>
        <dbReference type="Pfam" id="PF08614"/>
    </source>
</evidence>
<dbReference type="InterPro" id="IPR013923">
    <property type="entry name" value="Autophagy-rel_prot_16_dom"/>
</dbReference>
<evidence type="ECO:0000256" key="1">
    <source>
        <dbReference type="ARBA" id="ARBA00005331"/>
    </source>
</evidence>
<organism evidence="5 6">
    <name type="scientific">Ramularia collo-cygni</name>
    <dbReference type="NCBI Taxonomy" id="112498"/>
    <lineage>
        <taxon>Eukaryota</taxon>
        <taxon>Fungi</taxon>
        <taxon>Dikarya</taxon>
        <taxon>Ascomycota</taxon>
        <taxon>Pezizomycotina</taxon>
        <taxon>Dothideomycetes</taxon>
        <taxon>Dothideomycetidae</taxon>
        <taxon>Mycosphaerellales</taxon>
        <taxon>Mycosphaerellaceae</taxon>
        <taxon>Ramularia</taxon>
    </lineage>
</organism>
<accession>A0A2D3V990</accession>
<dbReference type="RefSeq" id="XP_023630214.1">
    <property type="nucleotide sequence ID" value="XM_023774446.1"/>
</dbReference>
<evidence type="ECO:0000313" key="5">
    <source>
        <dbReference type="EMBL" id="CZT23490.1"/>
    </source>
</evidence>
<comment type="similarity">
    <text evidence="1">Belongs to the ATG16 family.</text>
</comment>
<protein>
    <submittedName>
        <fullName evidence="5">Related to Autophagy protein 16</fullName>
    </submittedName>
</protein>
<dbReference type="AlphaFoldDB" id="A0A2D3V990"/>
<dbReference type="Gene3D" id="1.20.5.170">
    <property type="match status" value="1"/>
</dbReference>
<evidence type="ECO:0000313" key="6">
    <source>
        <dbReference type="Proteomes" id="UP000225277"/>
    </source>
</evidence>